<dbReference type="OrthoDB" id="9012628at2759"/>
<feature type="region of interest" description="Disordered" evidence="1">
    <location>
        <begin position="560"/>
        <end position="632"/>
    </location>
</feature>
<name>V8NFE4_OPHHA</name>
<accession>V8NFE4</accession>
<proteinExistence type="predicted"/>
<feature type="region of interest" description="Disordered" evidence="1">
    <location>
        <begin position="471"/>
        <end position="502"/>
    </location>
</feature>
<evidence type="ECO:0000313" key="2">
    <source>
        <dbReference type="EMBL" id="ETE60805.1"/>
    </source>
</evidence>
<organism evidence="2 3">
    <name type="scientific">Ophiophagus hannah</name>
    <name type="common">King cobra</name>
    <name type="synonym">Naja hannah</name>
    <dbReference type="NCBI Taxonomy" id="8665"/>
    <lineage>
        <taxon>Eukaryota</taxon>
        <taxon>Metazoa</taxon>
        <taxon>Chordata</taxon>
        <taxon>Craniata</taxon>
        <taxon>Vertebrata</taxon>
        <taxon>Euteleostomi</taxon>
        <taxon>Lepidosauria</taxon>
        <taxon>Squamata</taxon>
        <taxon>Bifurcata</taxon>
        <taxon>Unidentata</taxon>
        <taxon>Episquamata</taxon>
        <taxon>Toxicofera</taxon>
        <taxon>Serpentes</taxon>
        <taxon>Colubroidea</taxon>
        <taxon>Elapidae</taxon>
        <taxon>Elapinae</taxon>
        <taxon>Ophiophagus</taxon>
    </lineage>
</organism>
<feature type="non-terminal residue" evidence="2">
    <location>
        <position position="1"/>
    </location>
</feature>
<comment type="caution">
    <text evidence="2">The sequence shown here is derived from an EMBL/GenBank/DDBJ whole genome shotgun (WGS) entry which is preliminary data.</text>
</comment>
<sequence length="632" mass="70978">MGFSGENNCLQMNAQLLIRCKRTQLVFVSGNGETIIEVSFGHGEPSYQVLLPQFSRRVKKLPCGFLALSVENLKMIRDEIISWREATKGLKKYLAYGLDQFAKEPFCIQENSRMVIQKDGRKLELISSDGKNFIHVYQNPETKCQYDIQVTSFGDRIKRNVFITENLLSARNSLQIGNRESDEMVRACLDHAAQEFHHEPHCLRDNATLIIQVRGRKIMEFVSGGGENKIVVSWLKGKTHYHIEISTLEVYLDRLSLSPPPLTSENLEKVRQELAKWDNSTKELRACLDMSITEIEKEPPSVKSNAELTIECGNSCLDFISGKGRSRIHIFFSDKQPHYRVRVSSMDVYLDRLSYHTMLLTTENLMKLWKETEDLKGCTVDLRACLKRALQEFNALSPQHRANATVFIDCDGKNFKMVSGRGDSWISIFNIIGDQHCRREVVLALGEVESSSKVTGKYGKEGPSFWIRRSEARRNAEEGPSSLARRTSNQPKGLAIGKKSKKGTSNMIELKEFASNNRKAEEETMLVQGRTLSSGKDTGFSNSSMALGKELSLLPKLLQAGTKKPQPDGKESDLAGPLSLYSGTTTEVVLVHGKNEEADSEVVASNDSSEEDSFNILEKSSNSRQGDDGPER</sequence>
<evidence type="ECO:0000256" key="1">
    <source>
        <dbReference type="SAM" id="MobiDB-lite"/>
    </source>
</evidence>
<evidence type="ECO:0000313" key="3">
    <source>
        <dbReference type="Proteomes" id="UP000018936"/>
    </source>
</evidence>
<dbReference type="EMBL" id="AZIM01004380">
    <property type="protein sequence ID" value="ETE60805.1"/>
    <property type="molecule type" value="Genomic_DNA"/>
</dbReference>
<dbReference type="AlphaFoldDB" id="V8NFE4"/>
<protein>
    <submittedName>
        <fullName evidence="2">Uncharacterized protein</fullName>
    </submittedName>
</protein>
<dbReference type="Proteomes" id="UP000018936">
    <property type="component" value="Unassembled WGS sequence"/>
</dbReference>
<reference evidence="2 3" key="1">
    <citation type="journal article" date="2013" name="Proc. Natl. Acad. Sci. U.S.A.">
        <title>The king cobra genome reveals dynamic gene evolution and adaptation in the snake venom system.</title>
        <authorList>
            <person name="Vonk F.J."/>
            <person name="Casewell N.R."/>
            <person name="Henkel C.V."/>
            <person name="Heimberg A.M."/>
            <person name="Jansen H.J."/>
            <person name="McCleary R.J."/>
            <person name="Kerkkamp H.M."/>
            <person name="Vos R.A."/>
            <person name="Guerreiro I."/>
            <person name="Calvete J.J."/>
            <person name="Wuster W."/>
            <person name="Woods A.E."/>
            <person name="Logan J.M."/>
            <person name="Harrison R.A."/>
            <person name="Castoe T.A."/>
            <person name="de Koning A.P."/>
            <person name="Pollock D.D."/>
            <person name="Yandell M."/>
            <person name="Calderon D."/>
            <person name="Renjifo C."/>
            <person name="Currier R.B."/>
            <person name="Salgado D."/>
            <person name="Pla D."/>
            <person name="Sanz L."/>
            <person name="Hyder A.S."/>
            <person name="Ribeiro J.M."/>
            <person name="Arntzen J.W."/>
            <person name="van den Thillart G.E."/>
            <person name="Boetzer M."/>
            <person name="Pirovano W."/>
            <person name="Dirks R.P."/>
            <person name="Spaink H.P."/>
            <person name="Duboule D."/>
            <person name="McGlinn E."/>
            <person name="Kini R.M."/>
            <person name="Richardson M.K."/>
        </authorList>
    </citation>
    <scope>NUCLEOTIDE SEQUENCE</scope>
    <source>
        <tissue evidence="2">Blood</tissue>
    </source>
</reference>
<keyword evidence="3" id="KW-1185">Reference proteome</keyword>
<gene>
    <name evidence="2" type="ORF">L345_13447</name>
</gene>